<gene>
    <name evidence="14" type="ORF">ACCI49_04035</name>
</gene>
<dbReference type="EMBL" id="JBGMEK010000005">
    <property type="protein sequence ID" value="MFA0810080.1"/>
    <property type="molecule type" value="Genomic_DNA"/>
</dbReference>
<dbReference type="InterPro" id="IPR000014">
    <property type="entry name" value="PAS"/>
</dbReference>
<dbReference type="InterPro" id="IPR001610">
    <property type="entry name" value="PAC"/>
</dbReference>
<dbReference type="EC" id="2.7.13.3" evidence="2"/>
<dbReference type="SMART" id="SM00387">
    <property type="entry name" value="HATPase_c"/>
    <property type="match status" value="1"/>
</dbReference>
<keyword evidence="3 9" id="KW-0597">Phosphoprotein</keyword>
<keyword evidence="8" id="KW-0902">Two-component regulatory system</keyword>
<evidence type="ECO:0000256" key="3">
    <source>
        <dbReference type="ARBA" id="ARBA00022553"/>
    </source>
</evidence>
<dbReference type="SMART" id="SM00086">
    <property type="entry name" value="PAC"/>
    <property type="match status" value="1"/>
</dbReference>
<dbReference type="Pfam" id="PF02518">
    <property type="entry name" value="HATPase_c"/>
    <property type="match status" value="1"/>
</dbReference>
<dbReference type="SUPFAM" id="SSF47384">
    <property type="entry name" value="Homodimeric domain of signal transducing histidine kinase"/>
    <property type="match status" value="1"/>
</dbReference>
<keyword evidence="6" id="KW-0418">Kinase</keyword>
<dbReference type="CDD" id="cd00130">
    <property type="entry name" value="PAS"/>
    <property type="match status" value="1"/>
</dbReference>
<evidence type="ECO:0000256" key="2">
    <source>
        <dbReference type="ARBA" id="ARBA00012438"/>
    </source>
</evidence>
<comment type="caution">
    <text evidence="14">The sequence shown here is derived from an EMBL/GenBank/DDBJ whole genome shotgun (WGS) entry which is preliminary data.</text>
</comment>
<dbReference type="SUPFAM" id="SSF55785">
    <property type="entry name" value="PYP-like sensor domain (PAS domain)"/>
    <property type="match status" value="1"/>
</dbReference>
<dbReference type="Pfam" id="PF00512">
    <property type="entry name" value="HisKA"/>
    <property type="match status" value="1"/>
</dbReference>
<dbReference type="InterPro" id="IPR004358">
    <property type="entry name" value="Sig_transdc_His_kin-like_C"/>
</dbReference>
<dbReference type="InterPro" id="IPR003661">
    <property type="entry name" value="HisK_dim/P_dom"/>
</dbReference>
<evidence type="ECO:0000256" key="7">
    <source>
        <dbReference type="ARBA" id="ARBA00022840"/>
    </source>
</evidence>
<evidence type="ECO:0000256" key="5">
    <source>
        <dbReference type="ARBA" id="ARBA00022741"/>
    </source>
</evidence>
<dbReference type="CDD" id="cd00082">
    <property type="entry name" value="HisKA"/>
    <property type="match status" value="1"/>
</dbReference>
<feature type="domain" description="Response regulatory" evidence="11">
    <location>
        <begin position="427"/>
        <end position="543"/>
    </location>
</feature>
<dbReference type="SMART" id="SM00448">
    <property type="entry name" value="REC"/>
    <property type="match status" value="1"/>
</dbReference>
<evidence type="ECO:0000259" key="13">
    <source>
        <dbReference type="PROSITE" id="PS50113"/>
    </source>
</evidence>
<dbReference type="InterPro" id="IPR003594">
    <property type="entry name" value="HATPase_dom"/>
</dbReference>
<keyword evidence="15" id="KW-1185">Reference proteome</keyword>
<dbReference type="InterPro" id="IPR013767">
    <property type="entry name" value="PAS_fold"/>
</dbReference>
<dbReference type="PRINTS" id="PR00344">
    <property type="entry name" value="BCTRLSENSOR"/>
</dbReference>
<dbReference type="InterPro" id="IPR035965">
    <property type="entry name" value="PAS-like_dom_sf"/>
</dbReference>
<evidence type="ECO:0000256" key="6">
    <source>
        <dbReference type="ARBA" id="ARBA00022777"/>
    </source>
</evidence>
<dbReference type="CDD" id="cd00156">
    <property type="entry name" value="REC"/>
    <property type="match status" value="1"/>
</dbReference>
<keyword evidence="5" id="KW-0547">Nucleotide-binding</keyword>
<dbReference type="InterPro" id="IPR011006">
    <property type="entry name" value="CheY-like_superfamily"/>
</dbReference>
<proteinExistence type="predicted"/>
<reference evidence="14 15" key="1">
    <citation type="submission" date="2024-08" db="EMBL/GenBank/DDBJ databases">
        <authorList>
            <person name="Ishaq N."/>
        </authorList>
    </citation>
    <scope>NUCLEOTIDE SEQUENCE [LARGE SCALE GENOMIC DNA]</scope>
    <source>
        <strain evidence="14 15">DSM 18651</strain>
    </source>
</reference>
<dbReference type="Gene3D" id="3.30.450.20">
    <property type="entry name" value="PAS domain"/>
    <property type="match status" value="1"/>
</dbReference>
<dbReference type="InterPro" id="IPR001789">
    <property type="entry name" value="Sig_transdc_resp-reg_receiver"/>
</dbReference>
<evidence type="ECO:0000313" key="14">
    <source>
        <dbReference type="EMBL" id="MFA0810080.1"/>
    </source>
</evidence>
<dbReference type="InterPro" id="IPR000700">
    <property type="entry name" value="PAS-assoc_C"/>
</dbReference>
<evidence type="ECO:0000313" key="15">
    <source>
        <dbReference type="Proteomes" id="UP001569428"/>
    </source>
</evidence>
<dbReference type="NCBIfam" id="TIGR00229">
    <property type="entry name" value="sensory_box"/>
    <property type="match status" value="1"/>
</dbReference>
<dbReference type="InterPro" id="IPR036097">
    <property type="entry name" value="HisK_dim/P_sf"/>
</dbReference>
<evidence type="ECO:0000256" key="9">
    <source>
        <dbReference type="PROSITE-ProRule" id="PRU00169"/>
    </source>
</evidence>
<evidence type="ECO:0000256" key="1">
    <source>
        <dbReference type="ARBA" id="ARBA00000085"/>
    </source>
</evidence>
<dbReference type="Pfam" id="PF00989">
    <property type="entry name" value="PAS"/>
    <property type="match status" value="1"/>
</dbReference>
<dbReference type="Proteomes" id="UP001569428">
    <property type="component" value="Unassembled WGS sequence"/>
</dbReference>
<dbReference type="InterPro" id="IPR005467">
    <property type="entry name" value="His_kinase_dom"/>
</dbReference>
<dbReference type="SUPFAM" id="SSF55874">
    <property type="entry name" value="ATPase domain of HSP90 chaperone/DNA topoisomerase II/histidine kinase"/>
    <property type="match status" value="1"/>
</dbReference>
<dbReference type="Gene3D" id="3.30.565.10">
    <property type="entry name" value="Histidine kinase-like ATPase, C-terminal domain"/>
    <property type="match status" value="1"/>
</dbReference>
<dbReference type="Gene3D" id="1.10.287.130">
    <property type="match status" value="1"/>
</dbReference>
<accession>A0ABV4NVK4</accession>
<evidence type="ECO:0000259" key="12">
    <source>
        <dbReference type="PROSITE" id="PS50112"/>
    </source>
</evidence>
<evidence type="ECO:0000259" key="11">
    <source>
        <dbReference type="PROSITE" id="PS50110"/>
    </source>
</evidence>
<feature type="domain" description="Histidine kinase" evidence="10">
    <location>
        <begin position="185"/>
        <end position="407"/>
    </location>
</feature>
<organism evidence="14 15">
    <name type="scientific">Microbulbifer epialgicus</name>
    <dbReference type="NCBI Taxonomy" id="393907"/>
    <lineage>
        <taxon>Bacteria</taxon>
        <taxon>Pseudomonadati</taxon>
        <taxon>Pseudomonadota</taxon>
        <taxon>Gammaproteobacteria</taxon>
        <taxon>Cellvibrionales</taxon>
        <taxon>Microbulbiferaceae</taxon>
        <taxon>Microbulbifer</taxon>
    </lineage>
</organism>
<dbReference type="SMART" id="SM00388">
    <property type="entry name" value="HisKA"/>
    <property type="match status" value="1"/>
</dbReference>
<dbReference type="Gene3D" id="3.40.50.2300">
    <property type="match status" value="1"/>
</dbReference>
<feature type="domain" description="PAS" evidence="12">
    <location>
        <begin position="43"/>
        <end position="95"/>
    </location>
</feature>
<comment type="catalytic activity">
    <reaction evidence="1">
        <text>ATP + protein L-histidine = ADP + protein N-phospho-L-histidine.</text>
        <dbReference type="EC" id="2.7.13.3"/>
    </reaction>
</comment>
<evidence type="ECO:0000259" key="10">
    <source>
        <dbReference type="PROSITE" id="PS50109"/>
    </source>
</evidence>
<name>A0ABV4NVK4_9GAMM</name>
<protein>
    <recommendedName>
        <fullName evidence="2">histidine kinase</fullName>
        <ecNumber evidence="2">2.7.13.3</ecNumber>
    </recommendedName>
</protein>
<dbReference type="PROSITE" id="PS50113">
    <property type="entry name" value="PAC"/>
    <property type="match status" value="1"/>
</dbReference>
<dbReference type="SMART" id="SM00091">
    <property type="entry name" value="PAS"/>
    <property type="match status" value="1"/>
</dbReference>
<evidence type="ECO:0000256" key="4">
    <source>
        <dbReference type="ARBA" id="ARBA00022679"/>
    </source>
</evidence>
<feature type="modified residue" description="4-aspartylphosphate" evidence="9">
    <location>
        <position position="478"/>
    </location>
</feature>
<evidence type="ECO:0000256" key="8">
    <source>
        <dbReference type="ARBA" id="ARBA00023012"/>
    </source>
</evidence>
<sequence>MLNDNSGGEQVIKESNLPIFPSSPVAPAKSLDSSQVYEALRKSEERYRELVEHANSIILRCDRNGRITSFNEYAQQLFGYSEAEIIGRHLVGTIVAASETSGRDLRKLIDDICDHPQEHRYNINENVTKSGKRVWIAWTNKILSDEKGRPNGILSIGTDITKQRLLEEELRQAQKMQAIGELAGGIAHDFNNMIHGISGYAEVIQQIAEDPRISEYTNHILTTARHAAELTKQLLTFARKGNYQLKDCNTHEITRDVCAMLGRTIDRRIRIEQFLEANRPHVIGDPAQLKSALLNIGINAKDAMPGGGTLRFASSNLAIAKTTTIADFEVQPGHYLLITISDNGTGMTPEVRRRIFEPFFTTKESGRGAGLGLAAVHGTIHLHKGAIQCYSHEGKGSTFKLYLPISEAHPNTASQKSAASSAKSKLNIMVVDDEAIVRSYSKTLFEMNGHSVVTFATAEQAITYYRQHCDQVDLVILDMIMPGMDGQELFAFLRRINPEVKAILSTGYSVDSKVQEVITDGVLDCIQKPFTYEQLSKKIEEMITSGLLEPTK</sequence>
<keyword evidence="7" id="KW-0067">ATP-binding</keyword>
<dbReference type="InterPro" id="IPR036890">
    <property type="entry name" value="HATPase_C_sf"/>
</dbReference>
<dbReference type="Pfam" id="PF00072">
    <property type="entry name" value="Response_reg"/>
    <property type="match status" value="1"/>
</dbReference>
<dbReference type="PANTHER" id="PTHR43065">
    <property type="entry name" value="SENSOR HISTIDINE KINASE"/>
    <property type="match status" value="1"/>
</dbReference>
<dbReference type="PROSITE" id="PS50110">
    <property type="entry name" value="RESPONSE_REGULATORY"/>
    <property type="match status" value="1"/>
</dbReference>
<dbReference type="PANTHER" id="PTHR43065:SF46">
    <property type="entry name" value="C4-DICARBOXYLATE TRANSPORT SENSOR PROTEIN DCTB"/>
    <property type="match status" value="1"/>
</dbReference>
<dbReference type="PROSITE" id="PS50109">
    <property type="entry name" value="HIS_KIN"/>
    <property type="match status" value="1"/>
</dbReference>
<dbReference type="RefSeq" id="WP_371837693.1">
    <property type="nucleotide sequence ID" value="NZ_JBGMEK010000005.1"/>
</dbReference>
<dbReference type="SUPFAM" id="SSF52172">
    <property type="entry name" value="CheY-like"/>
    <property type="match status" value="1"/>
</dbReference>
<feature type="domain" description="PAC" evidence="13">
    <location>
        <begin position="117"/>
        <end position="172"/>
    </location>
</feature>
<keyword evidence="4" id="KW-0808">Transferase</keyword>
<dbReference type="PROSITE" id="PS50112">
    <property type="entry name" value="PAS"/>
    <property type="match status" value="1"/>
</dbReference>